<evidence type="ECO:0000259" key="4">
    <source>
        <dbReference type="Pfam" id="PF03931"/>
    </source>
</evidence>
<dbReference type="InterPro" id="IPR001232">
    <property type="entry name" value="SKP1-like"/>
</dbReference>
<dbReference type="SUPFAM" id="SSF54695">
    <property type="entry name" value="POZ domain"/>
    <property type="match status" value="1"/>
</dbReference>
<dbReference type="Proteomes" id="UP000823388">
    <property type="component" value="Chromosome 3N"/>
</dbReference>
<dbReference type="EMBL" id="CM029042">
    <property type="protein sequence ID" value="KAG2619518.1"/>
    <property type="molecule type" value="Genomic_DNA"/>
</dbReference>
<dbReference type="PANTHER" id="PTHR11165">
    <property type="entry name" value="SKP1"/>
    <property type="match status" value="1"/>
</dbReference>
<dbReference type="AlphaFoldDB" id="A0A8T0UBQ0"/>
<name>A0A8T0UBQ0_PANVG</name>
<gene>
    <name evidence="5" type="ORF">PVAP13_3NG077900</name>
</gene>
<reference evidence="5" key="1">
    <citation type="submission" date="2020-05" db="EMBL/GenBank/DDBJ databases">
        <title>WGS assembly of Panicum virgatum.</title>
        <authorList>
            <person name="Lovell J.T."/>
            <person name="Jenkins J."/>
            <person name="Shu S."/>
            <person name="Juenger T.E."/>
            <person name="Schmutz J."/>
        </authorList>
    </citation>
    <scope>NUCLEOTIDE SEQUENCE</scope>
    <source>
        <strain evidence="5">AP13</strain>
    </source>
</reference>
<organism evidence="5 6">
    <name type="scientific">Panicum virgatum</name>
    <name type="common">Blackwell switchgrass</name>
    <dbReference type="NCBI Taxonomy" id="38727"/>
    <lineage>
        <taxon>Eukaryota</taxon>
        <taxon>Viridiplantae</taxon>
        <taxon>Streptophyta</taxon>
        <taxon>Embryophyta</taxon>
        <taxon>Tracheophyta</taxon>
        <taxon>Spermatophyta</taxon>
        <taxon>Magnoliopsida</taxon>
        <taxon>Liliopsida</taxon>
        <taxon>Poales</taxon>
        <taxon>Poaceae</taxon>
        <taxon>PACMAD clade</taxon>
        <taxon>Panicoideae</taxon>
        <taxon>Panicodae</taxon>
        <taxon>Paniceae</taxon>
        <taxon>Panicinae</taxon>
        <taxon>Panicum</taxon>
        <taxon>Panicum sect. Hiantes</taxon>
    </lineage>
</organism>
<comment type="caution">
    <text evidence="5">The sequence shown here is derived from an EMBL/GenBank/DDBJ whole genome shotgun (WGS) entry which is preliminary data.</text>
</comment>
<dbReference type="Pfam" id="PF03931">
    <property type="entry name" value="Skp1_POZ"/>
    <property type="match status" value="1"/>
</dbReference>
<keyword evidence="3" id="KW-0833">Ubl conjugation pathway</keyword>
<feature type="domain" description="SKP1 component POZ" evidence="4">
    <location>
        <begin position="20"/>
        <end position="78"/>
    </location>
</feature>
<keyword evidence="6" id="KW-1185">Reference proteome</keyword>
<dbReference type="InterPro" id="IPR016897">
    <property type="entry name" value="SKP1"/>
</dbReference>
<protein>
    <recommendedName>
        <fullName evidence="4">SKP1 component POZ domain-containing protein</fullName>
    </recommendedName>
</protein>
<comment type="pathway">
    <text evidence="1">Protein modification; protein ubiquitination.</text>
</comment>
<dbReference type="InterPro" id="IPR036296">
    <property type="entry name" value="SKP1-like_dim_sf"/>
</dbReference>
<dbReference type="GO" id="GO:0006511">
    <property type="term" value="P:ubiquitin-dependent protein catabolic process"/>
    <property type="evidence" value="ECO:0007669"/>
    <property type="project" value="InterPro"/>
</dbReference>
<comment type="similarity">
    <text evidence="2">Belongs to the SKP1 family.</text>
</comment>
<dbReference type="SMART" id="SM00512">
    <property type="entry name" value="Skp1"/>
    <property type="match status" value="1"/>
</dbReference>
<accession>A0A8T0UBQ0</accession>
<evidence type="ECO:0000256" key="3">
    <source>
        <dbReference type="ARBA" id="ARBA00022786"/>
    </source>
</evidence>
<sequence>MSSAEVSPAVMGTTSGEEEKVVLRCCDGEEFAVAVSVARKCGTINNMIDDGCVEGGIPLPNVKAPAISRVLEYLSREHSAEAAEAKAFEKAFLEKMTKEELFELILAANYLHAEELLDAATQCPNDLVSYGVRTHLDRRSGDHVDAATRSF</sequence>
<dbReference type="GO" id="GO:0009867">
    <property type="term" value="P:jasmonic acid mediated signaling pathway"/>
    <property type="evidence" value="ECO:0007669"/>
    <property type="project" value="UniProtKB-ARBA"/>
</dbReference>
<proteinExistence type="inferred from homology"/>
<evidence type="ECO:0000256" key="2">
    <source>
        <dbReference type="ARBA" id="ARBA00009993"/>
    </source>
</evidence>
<evidence type="ECO:0000313" key="6">
    <source>
        <dbReference type="Proteomes" id="UP000823388"/>
    </source>
</evidence>
<evidence type="ECO:0000256" key="1">
    <source>
        <dbReference type="ARBA" id="ARBA00004906"/>
    </source>
</evidence>
<dbReference type="Gene3D" id="3.30.710.10">
    <property type="entry name" value="Potassium Channel Kv1.1, Chain A"/>
    <property type="match status" value="1"/>
</dbReference>
<dbReference type="InterPro" id="IPR016073">
    <property type="entry name" value="Skp1_comp_POZ"/>
</dbReference>
<evidence type="ECO:0000313" key="5">
    <source>
        <dbReference type="EMBL" id="KAG2619518.1"/>
    </source>
</evidence>
<dbReference type="SUPFAM" id="SSF81382">
    <property type="entry name" value="Skp1 dimerisation domain-like"/>
    <property type="match status" value="1"/>
</dbReference>
<dbReference type="InterPro" id="IPR011333">
    <property type="entry name" value="SKP1/BTB/POZ_sf"/>
</dbReference>